<dbReference type="EMBL" id="CP121689">
    <property type="protein sequence ID" value="WZL75973.1"/>
    <property type="molecule type" value="Genomic_DNA"/>
</dbReference>
<feature type="transmembrane region" description="Helical" evidence="2">
    <location>
        <begin position="7"/>
        <end position="32"/>
    </location>
</feature>
<dbReference type="Pfam" id="PF13620">
    <property type="entry name" value="CarboxypepD_reg"/>
    <property type="match status" value="1"/>
</dbReference>
<organism evidence="3 4">
    <name type="scientific">Thermatribacter velox</name>
    <dbReference type="NCBI Taxonomy" id="3039681"/>
    <lineage>
        <taxon>Bacteria</taxon>
        <taxon>Pseudomonadati</taxon>
        <taxon>Atribacterota</taxon>
        <taxon>Atribacteria</taxon>
        <taxon>Atribacterales</taxon>
        <taxon>Thermatribacteraceae</taxon>
        <taxon>Thermatribacter</taxon>
    </lineage>
</organism>
<dbReference type="Proteomes" id="UP001461341">
    <property type="component" value="Chromosome"/>
</dbReference>
<name>A0ABZ2YCE2_9BACT</name>
<accession>A0ABZ2YCE2</accession>
<reference evidence="3 4" key="1">
    <citation type="submission" date="2023-03" db="EMBL/GenBank/DDBJ databases">
        <title>Novel Species.</title>
        <authorList>
            <person name="Ma S."/>
        </authorList>
    </citation>
    <scope>NUCLEOTIDE SEQUENCE [LARGE SCALE GENOMIC DNA]</scope>
    <source>
        <strain evidence="3 4">B11</strain>
    </source>
</reference>
<dbReference type="InterPro" id="IPR019734">
    <property type="entry name" value="TPR_rpt"/>
</dbReference>
<keyword evidence="2" id="KW-0812">Transmembrane</keyword>
<dbReference type="InterPro" id="IPR013784">
    <property type="entry name" value="Carb-bd-like_fold"/>
</dbReference>
<dbReference type="Pfam" id="PF13181">
    <property type="entry name" value="TPR_8"/>
    <property type="match status" value="1"/>
</dbReference>
<evidence type="ECO:0000313" key="3">
    <source>
        <dbReference type="EMBL" id="WZL75973.1"/>
    </source>
</evidence>
<proteinExistence type="predicted"/>
<keyword evidence="4" id="KW-1185">Reference proteome</keyword>
<dbReference type="PROSITE" id="PS50005">
    <property type="entry name" value="TPR"/>
    <property type="match status" value="2"/>
</dbReference>
<dbReference type="Pfam" id="PF13432">
    <property type="entry name" value="TPR_16"/>
    <property type="match status" value="1"/>
</dbReference>
<feature type="repeat" description="TPR" evidence="1">
    <location>
        <begin position="265"/>
        <end position="298"/>
    </location>
</feature>
<dbReference type="InterPro" id="IPR011990">
    <property type="entry name" value="TPR-like_helical_dom_sf"/>
</dbReference>
<dbReference type="PANTHER" id="PTHR12558:SF13">
    <property type="entry name" value="CELL DIVISION CYCLE PROTEIN 27 HOMOLOG"/>
    <property type="match status" value="1"/>
</dbReference>
<dbReference type="PANTHER" id="PTHR12558">
    <property type="entry name" value="CELL DIVISION CYCLE 16,23,27"/>
    <property type="match status" value="1"/>
</dbReference>
<dbReference type="SUPFAM" id="SSF48452">
    <property type="entry name" value="TPR-like"/>
    <property type="match status" value="1"/>
</dbReference>
<evidence type="ECO:0000313" key="4">
    <source>
        <dbReference type="Proteomes" id="UP001461341"/>
    </source>
</evidence>
<dbReference type="Pfam" id="PF13174">
    <property type="entry name" value="TPR_6"/>
    <property type="match status" value="3"/>
</dbReference>
<dbReference type="SUPFAM" id="SSF49452">
    <property type="entry name" value="Starch-binding domain-like"/>
    <property type="match status" value="1"/>
</dbReference>
<dbReference type="SMART" id="SM00028">
    <property type="entry name" value="TPR"/>
    <property type="match status" value="5"/>
</dbReference>
<dbReference type="RefSeq" id="WP_369018127.1">
    <property type="nucleotide sequence ID" value="NZ_CP121689.1"/>
</dbReference>
<dbReference type="Gene3D" id="1.25.40.10">
    <property type="entry name" value="Tetratricopeptide repeat domain"/>
    <property type="match status" value="3"/>
</dbReference>
<feature type="repeat" description="TPR" evidence="1">
    <location>
        <begin position="230"/>
        <end position="263"/>
    </location>
</feature>
<protein>
    <submittedName>
        <fullName evidence="3">Tetratricopeptide repeat protein</fullName>
    </submittedName>
</protein>
<keyword evidence="1" id="KW-0802">TPR repeat</keyword>
<dbReference type="PROSITE" id="PS51257">
    <property type="entry name" value="PROKAR_LIPOPROTEIN"/>
    <property type="match status" value="1"/>
</dbReference>
<sequence length="402" mass="45824">MKDKSKIGVYGILIAGILWIVFLAGCLNGGFLQYGSLRGRVLSVAGAPLDGVLVEVANRSTITLADGSFLIDRVPTGKRYVFFSHPDYAGKVLEVDIVADTICDINPEGVVYLAEKTPQTQRDFLFEIYQLGFYERVVDEANSFLVLYPQDPLQGDVLFVRGASLYYLEEYEKSVADLNAVVNSYPDSEFADDAQYLLAKSYGEGYGDYYRAISEYRRLIEQYPQSDLVGAAYYEIGDCYYILGDYFNAYQSYQQAQEFGGELERKSIYAIGHCMYKLNNFLEAARYFDEYVNRYPNTDLSDDAQYFEGASLYRAERFSEALLAFEDCVEKYPQGTWYNGIAIAPAALFHKGLCLERLQRYTEAYQTYLYIIKNYPGAKWADGSSLIKSVRFRIDWLNQNVF</sequence>
<evidence type="ECO:0000256" key="1">
    <source>
        <dbReference type="PROSITE-ProRule" id="PRU00339"/>
    </source>
</evidence>
<keyword evidence="2" id="KW-1133">Transmembrane helix</keyword>
<keyword evidence="2" id="KW-0472">Membrane</keyword>
<gene>
    <name evidence="3" type="ORF">QBE54_10375</name>
</gene>
<evidence type="ECO:0000256" key="2">
    <source>
        <dbReference type="SAM" id="Phobius"/>
    </source>
</evidence>